<feature type="non-terminal residue" evidence="2">
    <location>
        <position position="85"/>
    </location>
</feature>
<dbReference type="EMBL" id="KI925461">
    <property type="protein sequence ID" value="ETW78655.1"/>
    <property type="molecule type" value="Genomic_DNA"/>
</dbReference>
<evidence type="ECO:0000313" key="2">
    <source>
        <dbReference type="EMBL" id="ETW78655.1"/>
    </source>
</evidence>
<feature type="compositionally biased region" description="Basic residues" evidence="1">
    <location>
        <begin position="11"/>
        <end position="25"/>
    </location>
</feature>
<dbReference type="GeneID" id="20668682"/>
<evidence type="ECO:0000313" key="3">
    <source>
        <dbReference type="Proteomes" id="UP000030671"/>
    </source>
</evidence>
<keyword evidence="3" id="KW-1185">Reference proteome</keyword>
<name>W4JZY9_HETIT</name>
<dbReference type="InParanoid" id="W4JZY9"/>
<evidence type="ECO:0000256" key="1">
    <source>
        <dbReference type="SAM" id="MobiDB-lite"/>
    </source>
</evidence>
<dbReference type="HOGENOM" id="CLU_2512909_0_0_1"/>
<gene>
    <name evidence="2" type="ORF">HETIRDRAFT_224201</name>
</gene>
<organism evidence="2 3">
    <name type="scientific">Heterobasidion irregulare (strain TC 32-1)</name>
    <dbReference type="NCBI Taxonomy" id="747525"/>
    <lineage>
        <taxon>Eukaryota</taxon>
        <taxon>Fungi</taxon>
        <taxon>Dikarya</taxon>
        <taxon>Basidiomycota</taxon>
        <taxon>Agaricomycotina</taxon>
        <taxon>Agaricomycetes</taxon>
        <taxon>Russulales</taxon>
        <taxon>Bondarzewiaceae</taxon>
        <taxon>Heterobasidion</taxon>
        <taxon>Heterobasidion annosum species complex</taxon>
    </lineage>
</organism>
<feature type="region of interest" description="Disordered" evidence="1">
    <location>
        <begin position="1"/>
        <end position="85"/>
    </location>
</feature>
<sequence length="85" mass="9264">MDDTHSSGGRSKARKTYSGRAKAKKERVLQAYRVSFIHSRELRGLSAARESESDTNANEDEDAAAMPPPPSPQKETTSTKVNANS</sequence>
<dbReference type="AlphaFoldDB" id="W4JZY9"/>
<dbReference type="RefSeq" id="XP_009548974.1">
    <property type="nucleotide sequence ID" value="XM_009550679.2"/>
</dbReference>
<dbReference type="KEGG" id="hir:HETIRDRAFT_224201"/>
<accession>W4JZY9</accession>
<reference evidence="2 3" key="1">
    <citation type="journal article" date="2012" name="New Phytol.">
        <title>Insight into trade-off between wood decay and parasitism from the genome of a fungal forest pathogen.</title>
        <authorList>
            <person name="Olson A."/>
            <person name="Aerts A."/>
            <person name="Asiegbu F."/>
            <person name="Belbahri L."/>
            <person name="Bouzid O."/>
            <person name="Broberg A."/>
            <person name="Canback B."/>
            <person name="Coutinho P.M."/>
            <person name="Cullen D."/>
            <person name="Dalman K."/>
            <person name="Deflorio G."/>
            <person name="van Diepen L.T."/>
            <person name="Dunand C."/>
            <person name="Duplessis S."/>
            <person name="Durling M."/>
            <person name="Gonthier P."/>
            <person name="Grimwood J."/>
            <person name="Fossdal C.G."/>
            <person name="Hansson D."/>
            <person name="Henrissat B."/>
            <person name="Hietala A."/>
            <person name="Himmelstrand K."/>
            <person name="Hoffmeister D."/>
            <person name="Hogberg N."/>
            <person name="James T.Y."/>
            <person name="Karlsson M."/>
            <person name="Kohler A."/>
            <person name="Kues U."/>
            <person name="Lee Y.H."/>
            <person name="Lin Y.C."/>
            <person name="Lind M."/>
            <person name="Lindquist E."/>
            <person name="Lombard V."/>
            <person name="Lucas S."/>
            <person name="Lunden K."/>
            <person name="Morin E."/>
            <person name="Murat C."/>
            <person name="Park J."/>
            <person name="Raffaello T."/>
            <person name="Rouze P."/>
            <person name="Salamov A."/>
            <person name="Schmutz J."/>
            <person name="Solheim H."/>
            <person name="Stahlberg J."/>
            <person name="Velez H."/>
            <person name="de Vries R.P."/>
            <person name="Wiebenga A."/>
            <person name="Woodward S."/>
            <person name="Yakovlev I."/>
            <person name="Garbelotto M."/>
            <person name="Martin F."/>
            <person name="Grigoriev I.V."/>
            <person name="Stenlid J."/>
        </authorList>
    </citation>
    <scope>NUCLEOTIDE SEQUENCE [LARGE SCALE GENOMIC DNA]</scope>
    <source>
        <strain evidence="2 3">TC 32-1</strain>
    </source>
</reference>
<proteinExistence type="predicted"/>
<dbReference type="Proteomes" id="UP000030671">
    <property type="component" value="Unassembled WGS sequence"/>
</dbReference>
<feature type="compositionally biased region" description="Polar residues" evidence="1">
    <location>
        <begin position="73"/>
        <end position="85"/>
    </location>
</feature>
<protein>
    <submittedName>
        <fullName evidence="2">Uncharacterized protein</fullName>
    </submittedName>
</protein>